<keyword evidence="2 5" id="KW-0812">Transmembrane</keyword>
<dbReference type="InterPro" id="IPR011701">
    <property type="entry name" value="MFS"/>
</dbReference>
<keyword evidence="3 5" id="KW-1133">Transmembrane helix</keyword>
<evidence type="ECO:0000256" key="4">
    <source>
        <dbReference type="ARBA" id="ARBA00023136"/>
    </source>
</evidence>
<keyword evidence="8" id="KW-1185">Reference proteome</keyword>
<organism evidence="7 8">
    <name type="scientific">Cadophora malorum</name>
    <dbReference type="NCBI Taxonomy" id="108018"/>
    <lineage>
        <taxon>Eukaryota</taxon>
        <taxon>Fungi</taxon>
        <taxon>Dikarya</taxon>
        <taxon>Ascomycota</taxon>
        <taxon>Pezizomycotina</taxon>
        <taxon>Leotiomycetes</taxon>
        <taxon>Helotiales</taxon>
        <taxon>Ploettnerulaceae</taxon>
        <taxon>Cadophora</taxon>
    </lineage>
</organism>
<dbReference type="OrthoDB" id="4078873at2759"/>
<dbReference type="AlphaFoldDB" id="A0A8H7T1W1"/>
<dbReference type="EMBL" id="JAFJYH010000302">
    <property type="protein sequence ID" value="KAG4413659.1"/>
    <property type="molecule type" value="Genomic_DNA"/>
</dbReference>
<feature type="transmembrane region" description="Helical" evidence="5">
    <location>
        <begin position="345"/>
        <end position="368"/>
    </location>
</feature>
<evidence type="ECO:0000256" key="2">
    <source>
        <dbReference type="ARBA" id="ARBA00022692"/>
    </source>
</evidence>
<dbReference type="PANTHER" id="PTHR23501:SF107">
    <property type="entry name" value="TRANSPORTER, PUTATIVE (AFU_ORTHOLOGUE AFUA_7G04730)-RELATED"/>
    <property type="match status" value="1"/>
</dbReference>
<dbReference type="SUPFAM" id="SSF103473">
    <property type="entry name" value="MFS general substrate transporter"/>
    <property type="match status" value="1"/>
</dbReference>
<dbReference type="Gene3D" id="1.20.1250.20">
    <property type="entry name" value="MFS general substrate transporter like domains"/>
    <property type="match status" value="2"/>
</dbReference>
<evidence type="ECO:0000313" key="7">
    <source>
        <dbReference type="EMBL" id="KAG4413659.1"/>
    </source>
</evidence>
<reference evidence="7" key="1">
    <citation type="submission" date="2021-02" db="EMBL/GenBank/DDBJ databases">
        <title>Genome sequence Cadophora malorum strain M34.</title>
        <authorList>
            <person name="Stefanovic E."/>
            <person name="Vu D."/>
            <person name="Scully C."/>
            <person name="Dijksterhuis J."/>
            <person name="Roader J."/>
            <person name="Houbraken J."/>
        </authorList>
    </citation>
    <scope>NUCLEOTIDE SEQUENCE</scope>
    <source>
        <strain evidence="7">M34</strain>
    </source>
</reference>
<feature type="transmembrane region" description="Helical" evidence="5">
    <location>
        <begin position="303"/>
        <end position="325"/>
    </location>
</feature>
<comment type="subcellular location">
    <subcellularLocation>
        <location evidence="1">Membrane</location>
        <topology evidence="1">Multi-pass membrane protein</topology>
    </subcellularLocation>
</comment>
<feature type="transmembrane region" description="Helical" evidence="5">
    <location>
        <begin position="551"/>
        <end position="569"/>
    </location>
</feature>
<feature type="transmembrane region" description="Helical" evidence="5">
    <location>
        <begin position="436"/>
        <end position="462"/>
    </location>
</feature>
<evidence type="ECO:0000256" key="1">
    <source>
        <dbReference type="ARBA" id="ARBA00004141"/>
    </source>
</evidence>
<evidence type="ECO:0000256" key="5">
    <source>
        <dbReference type="SAM" id="Phobius"/>
    </source>
</evidence>
<dbReference type="Proteomes" id="UP000664132">
    <property type="component" value="Unassembled WGS sequence"/>
</dbReference>
<feature type="transmembrane region" description="Helical" evidence="5">
    <location>
        <begin position="133"/>
        <end position="150"/>
    </location>
</feature>
<feature type="transmembrane region" description="Helical" evidence="5">
    <location>
        <begin position="474"/>
        <end position="497"/>
    </location>
</feature>
<evidence type="ECO:0000313" key="8">
    <source>
        <dbReference type="Proteomes" id="UP000664132"/>
    </source>
</evidence>
<feature type="transmembrane region" description="Helical" evidence="5">
    <location>
        <begin position="383"/>
        <end position="404"/>
    </location>
</feature>
<proteinExistence type="predicted"/>
<dbReference type="GO" id="GO:0005886">
    <property type="term" value="C:plasma membrane"/>
    <property type="evidence" value="ECO:0007669"/>
    <property type="project" value="TreeGrafter"/>
</dbReference>
<dbReference type="Pfam" id="PF07690">
    <property type="entry name" value="MFS_1"/>
    <property type="match status" value="1"/>
</dbReference>
<feature type="domain" description="Major facilitator superfamily (MFS) profile" evidence="6">
    <location>
        <begin position="68"/>
        <end position="530"/>
    </location>
</feature>
<feature type="transmembrane region" description="Helical" evidence="5">
    <location>
        <begin position="221"/>
        <end position="243"/>
    </location>
</feature>
<feature type="transmembrane region" description="Helical" evidence="5">
    <location>
        <begin position="65"/>
        <end position="85"/>
    </location>
</feature>
<name>A0A8H7T1W1_9HELO</name>
<comment type="caution">
    <text evidence="7">The sequence shown here is derived from an EMBL/GenBank/DDBJ whole genome shotgun (WGS) entry which is preliminary data.</text>
</comment>
<dbReference type="PANTHER" id="PTHR23501">
    <property type="entry name" value="MAJOR FACILITATOR SUPERFAMILY"/>
    <property type="match status" value="1"/>
</dbReference>
<dbReference type="GO" id="GO:0022857">
    <property type="term" value="F:transmembrane transporter activity"/>
    <property type="evidence" value="ECO:0007669"/>
    <property type="project" value="InterPro"/>
</dbReference>
<gene>
    <name evidence="7" type="ORF">IFR04_013199</name>
</gene>
<feature type="transmembrane region" description="Helical" evidence="5">
    <location>
        <begin position="411"/>
        <end position="430"/>
    </location>
</feature>
<keyword evidence="4 5" id="KW-0472">Membrane</keyword>
<protein>
    <recommendedName>
        <fullName evidence="6">Major facilitator superfamily (MFS) profile domain-containing protein</fullName>
    </recommendedName>
</protein>
<feature type="transmembrane region" description="Helical" evidence="5">
    <location>
        <begin position="162"/>
        <end position="182"/>
    </location>
</feature>
<evidence type="ECO:0000256" key="3">
    <source>
        <dbReference type="ARBA" id="ARBA00022989"/>
    </source>
</evidence>
<feature type="transmembrane region" description="Helical" evidence="5">
    <location>
        <begin position="189"/>
        <end position="209"/>
    </location>
</feature>
<dbReference type="InterPro" id="IPR036259">
    <property type="entry name" value="MFS_trans_sf"/>
</dbReference>
<sequence length="589" mass="64838">MASITPAENRTLDPTIDIEKSPAVDDNVNEVMYDEKLDSEDGSTHKQDGVKRVEAITTVWTKKTLVLMFILLYLVSFVELLMSSINSNLTAYVTSAFYSHGLLGATGIVATIAGGVSAFTIAKIIDIWGRVEGFLLMLFVVSLGLIMKAVCKNVTTYAAAHTFYWVGHLGLLYVIDVMLADMTTLKNRMLAFTINGTPTIATTFAGPAIAELFYEESTWRWAFGAFCIILIGVSIPAAAVMLAQQRRAARLGALPERVHKRTRFESFKYYVVEFDVLGLLLCTAAFSLILLPFSLANGQSKGWASGTVISMLVVGTVSMVAFVLWERFFAPVQFFPFKYLMNRTIIGSSLLYGFMFASIFCWDTYYYSYLQVVHDQNIRNSGYILNAFSLTSSFISPFIGFLISRTGDFKFTAYGGIPFVVLGTALLIHLRTPSTHVGLLVMCQVFNGIGTGIWATTAQLAVMASVSHQEVAVAIALWGMFGSIGSAIGQAIAGALWTNILPTELYKALPEDSKNLTATIYSSFVIQQDYPVGTEIRDAIIVAYADVQRKMVVAGSAFMPVCVLAIVLWKRMDVRKMEKEKTQSKGTIW</sequence>
<dbReference type="InterPro" id="IPR020846">
    <property type="entry name" value="MFS_dom"/>
</dbReference>
<evidence type="ECO:0000259" key="6">
    <source>
        <dbReference type="PROSITE" id="PS50850"/>
    </source>
</evidence>
<dbReference type="PROSITE" id="PS50850">
    <property type="entry name" value="MFS"/>
    <property type="match status" value="1"/>
</dbReference>
<feature type="transmembrane region" description="Helical" evidence="5">
    <location>
        <begin position="97"/>
        <end position="121"/>
    </location>
</feature>
<accession>A0A8H7T1W1</accession>
<feature type="transmembrane region" description="Helical" evidence="5">
    <location>
        <begin position="269"/>
        <end position="291"/>
    </location>
</feature>